<accession>A0A381XV03</accession>
<organism evidence="1">
    <name type="scientific">marine metagenome</name>
    <dbReference type="NCBI Taxonomy" id="408172"/>
    <lineage>
        <taxon>unclassified sequences</taxon>
        <taxon>metagenomes</taxon>
        <taxon>ecological metagenomes</taxon>
    </lineage>
</organism>
<reference evidence="1" key="1">
    <citation type="submission" date="2018-05" db="EMBL/GenBank/DDBJ databases">
        <authorList>
            <person name="Lanie J.A."/>
            <person name="Ng W.-L."/>
            <person name="Kazmierczak K.M."/>
            <person name="Andrzejewski T.M."/>
            <person name="Davidsen T.M."/>
            <person name="Wayne K.J."/>
            <person name="Tettelin H."/>
            <person name="Glass J.I."/>
            <person name="Rusch D."/>
            <person name="Podicherti R."/>
            <person name="Tsui H.-C.T."/>
            <person name="Winkler M.E."/>
        </authorList>
    </citation>
    <scope>NUCLEOTIDE SEQUENCE</scope>
</reference>
<gene>
    <name evidence="1" type="ORF">METZ01_LOCUS121468</name>
</gene>
<sequence>MITINAWEIDLDQEDDVFEVVPPLCKIVGMG</sequence>
<protein>
    <submittedName>
        <fullName evidence="1">Uncharacterized protein</fullName>
    </submittedName>
</protein>
<evidence type="ECO:0000313" key="1">
    <source>
        <dbReference type="EMBL" id="SVA68614.1"/>
    </source>
</evidence>
<dbReference type="AlphaFoldDB" id="A0A381XV03"/>
<dbReference type="EMBL" id="UINC01016489">
    <property type="protein sequence ID" value="SVA68614.1"/>
    <property type="molecule type" value="Genomic_DNA"/>
</dbReference>
<proteinExistence type="predicted"/>
<name>A0A381XV03_9ZZZZ</name>